<dbReference type="InterPro" id="IPR036770">
    <property type="entry name" value="Ankyrin_rpt-contain_sf"/>
</dbReference>
<proteinExistence type="predicted"/>
<dbReference type="PANTHER" id="PTHR24177">
    <property type="entry name" value="CASKIN"/>
    <property type="match status" value="1"/>
</dbReference>
<feature type="transmembrane region" description="Helical" evidence="1">
    <location>
        <begin position="248"/>
        <end position="273"/>
    </location>
</feature>
<dbReference type="Proteomes" id="UP000288805">
    <property type="component" value="Unassembled WGS sequence"/>
</dbReference>
<evidence type="ECO:0000313" key="4">
    <source>
        <dbReference type="Proteomes" id="UP000288805"/>
    </source>
</evidence>
<gene>
    <name evidence="3" type="ORF">CK203_115350</name>
</gene>
<keyword evidence="1" id="KW-1133">Transmembrane helix</keyword>
<feature type="domain" description="PGG" evidence="2">
    <location>
        <begin position="128"/>
        <end position="239"/>
    </location>
</feature>
<keyword evidence="1" id="KW-0812">Transmembrane</keyword>
<comment type="caution">
    <text evidence="3">The sequence shown here is derived from an EMBL/GenBank/DDBJ whole genome shotgun (WGS) entry which is preliminary data.</text>
</comment>
<evidence type="ECO:0000259" key="2">
    <source>
        <dbReference type="Pfam" id="PF13962"/>
    </source>
</evidence>
<dbReference type="InterPro" id="IPR026961">
    <property type="entry name" value="PGG_dom"/>
</dbReference>
<feature type="transmembrane region" description="Helical" evidence="1">
    <location>
        <begin position="133"/>
        <end position="154"/>
    </location>
</feature>
<dbReference type="AlphaFoldDB" id="A0A438CG69"/>
<dbReference type="Gene3D" id="1.25.40.20">
    <property type="entry name" value="Ankyrin repeat-containing domain"/>
    <property type="match status" value="1"/>
</dbReference>
<feature type="transmembrane region" description="Helical" evidence="1">
    <location>
        <begin position="216"/>
        <end position="242"/>
    </location>
</feature>
<organism evidence="3 4">
    <name type="scientific">Vitis vinifera</name>
    <name type="common">Grape</name>
    <dbReference type="NCBI Taxonomy" id="29760"/>
    <lineage>
        <taxon>Eukaryota</taxon>
        <taxon>Viridiplantae</taxon>
        <taxon>Streptophyta</taxon>
        <taxon>Embryophyta</taxon>
        <taxon>Tracheophyta</taxon>
        <taxon>Spermatophyta</taxon>
        <taxon>Magnoliopsida</taxon>
        <taxon>eudicotyledons</taxon>
        <taxon>Gunneridae</taxon>
        <taxon>Pentapetalae</taxon>
        <taxon>rosids</taxon>
        <taxon>Vitales</taxon>
        <taxon>Vitaceae</taxon>
        <taxon>Viteae</taxon>
        <taxon>Vitis</taxon>
    </lineage>
</organism>
<protein>
    <recommendedName>
        <fullName evidence="2">PGG domain-containing protein</fullName>
    </recommendedName>
</protein>
<sequence>MVEKILQFNPVAINDRNGENKNVVLLAVEDRQSAVDELLVNRKVGKGSAFLAVDNEGNSALHLAAKLSNYQPWHIAGAAVQMQWEIKWYKYVENSVPRHFFSHYNNCDRTAKEIFMEAHTGLLARGSQWLDNISSYCSAVAILIATVAFATTAAAPGSFNEDNGKPNPEHGSVFNLYVVSSLIALCFSLSSLVMFLAILISRHQEDDFHKELPQKLLFGLTALFISIAAMLVSFCAGNFFILRDKLKHVALLLYAVSCLPVLFFAVALFSLYFDIARATFRKVPLRSYKVGSEDFMFK</sequence>
<accession>A0A438CG69</accession>
<dbReference type="Pfam" id="PF13962">
    <property type="entry name" value="PGG"/>
    <property type="match status" value="1"/>
</dbReference>
<evidence type="ECO:0000313" key="3">
    <source>
        <dbReference type="EMBL" id="RVW22194.1"/>
    </source>
</evidence>
<reference evidence="3 4" key="1">
    <citation type="journal article" date="2018" name="PLoS Genet.">
        <title>Population sequencing reveals clonal diversity and ancestral inbreeding in the grapevine cultivar Chardonnay.</title>
        <authorList>
            <person name="Roach M.J."/>
            <person name="Johnson D.L."/>
            <person name="Bohlmann J."/>
            <person name="van Vuuren H.J."/>
            <person name="Jones S.J."/>
            <person name="Pretorius I.S."/>
            <person name="Schmidt S.A."/>
            <person name="Borneman A.R."/>
        </authorList>
    </citation>
    <scope>NUCLEOTIDE SEQUENCE [LARGE SCALE GENOMIC DNA]</scope>
    <source>
        <strain evidence="4">cv. Chardonnay</strain>
        <tissue evidence="3">Leaf</tissue>
    </source>
</reference>
<dbReference type="PANTHER" id="PTHR24177:SF103">
    <property type="entry name" value="PGG DOMAIN-CONTAINING PROTEIN"/>
    <property type="match status" value="1"/>
</dbReference>
<keyword evidence="1" id="KW-0472">Membrane</keyword>
<name>A0A438CG69_VITVI</name>
<evidence type="ECO:0000256" key="1">
    <source>
        <dbReference type="SAM" id="Phobius"/>
    </source>
</evidence>
<dbReference type="EMBL" id="QGNW01002245">
    <property type="protein sequence ID" value="RVW22194.1"/>
    <property type="molecule type" value="Genomic_DNA"/>
</dbReference>
<feature type="transmembrane region" description="Helical" evidence="1">
    <location>
        <begin position="174"/>
        <end position="200"/>
    </location>
</feature>